<dbReference type="Proteomes" id="UP000284219">
    <property type="component" value="Unassembled WGS sequence"/>
</dbReference>
<keyword evidence="3" id="KW-0159">Chromosome partition</keyword>
<dbReference type="NCBIfam" id="TIGR00180">
    <property type="entry name" value="parB_part"/>
    <property type="match status" value="1"/>
</dbReference>
<evidence type="ECO:0000256" key="1">
    <source>
        <dbReference type="ARBA" id="ARBA00004453"/>
    </source>
</evidence>
<dbReference type="GO" id="GO:0007059">
    <property type="term" value="P:chromosome segregation"/>
    <property type="evidence" value="ECO:0007669"/>
    <property type="project" value="UniProtKB-KW"/>
</dbReference>
<accession>A0A419SGG0</accession>
<keyword evidence="7" id="KW-1185">Reference proteome</keyword>
<dbReference type="EMBL" id="MCHY01000009">
    <property type="protein sequence ID" value="RKD22881.1"/>
    <property type="molecule type" value="Genomic_DNA"/>
</dbReference>
<dbReference type="FunFam" id="3.90.1530.30:FF:000001">
    <property type="entry name" value="Chromosome partitioning protein ParB"/>
    <property type="match status" value="1"/>
</dbReference>
<comment type="caution">
    <text evidence="6">The sequence shown here is derived from an EMBL/GenBank/DDBJ whole genome shotgun (WGS) entry which is preliminary data.</text>
</comment>
<dbReference type="GO" id="GO:0009295">
    <property type="term" value="C:nucleoid"/>
    <property type="evidence" value="ECO:0007669"/>
    <property type="project" value="UniProtKB-SubCell"/>
</dbReference>
<keyword evidence="4" id="KW-0238">DNA-binding</keyword>
<protein>
    <submittedName>
        <fullName evidence="6">Stage 0 sporulation protein J</fullName>
    </submittedName>
</protein>
<dbReference type="InterPro" id="IPR050336">
    <property type="entry name" value="Chromosome_partition/occlusion"/>
</dbReference>
<evidence type="ECO:0000256" key="4">
    <source>
        <dbReference type="ARBA" id="ARBA00023125"/>
    </source>
</evidence>
<dbReference type="OrthoDB" id="9802051at2"/>
<dbReference type="SMART" id="SM00470">
    <property type="entry name" value="ParB"/>
    <property type="match status" value="1"/>
</dbReference>
<proteinExistence type="inferred from homology"/>
<dbReference type="Pfam" id="PF17762">
    <property type="entry name" value="HTH_ParB"/>
    <property type="match status" value="1"/>
</dbReference>
<dbReference type="GO" id="GO:0005694">
    <property type="term" value="C:chromosome"/>
    <property type="evidence" value="ECO:0007669"/>
    <property type="project" value="TreeGrafter"/>
</dbReference>
<dbReference type="RefSeq" id="WP_120190370.1">
    <property type="nucleotide sequence ID" value="NZ_MCHY01000009.1"/>
</dbReference>
<dbReference type="InterPro" id="IPR004437">
    <property type="entry name" value="ParB/RepB/Spo0J"/>
</dbReference>
<dbReference type="PANTHER" id="PTHR33375:SF1">
    <property type="entry name" value="CHROMOSOME-PARTITIONING PROTEIN PARB-RELATED"/>
    <property type="match status" value="1"/>
</dbReference>
<dbReference type="InterPro" id="IPR003115">
    <property type="entry name" value="ParB_N"/>
</dbReference>
<evidence type="ECO:0000256" key="3">
    <source>
        <dbReference type="ARBA" id="ARBA00022829"/>
    </source>
</evidence>
<name>A0A419SGG0_9BACL</name>
<dbReference type="InterPro" id="IPR036086">
    <property type="entry name" value="ParB/Sulfiredoxin_sf"/>
</dbReference>
<comment type="subcellular location">
    <subcellularLocation>
        <location evidence="1">Cytoplasm</location>
        <location evidence="1">Nucleoid</location>
    </subcellularLocation>
</comment>
<dbReference type="Gene3D" id="3.90.1530.30">
    <property type="match status" value="1"/>
</dbReference>
<dbReference type="Gene3D" id="1.10.10.2830">
    <property type="match status" value="1"/>
</dbReference>
<gene>
    <name evidence="6" type="ORF">BEP19_11630</name>
</gene>
<dbReference type="InterPro" id="IPR041468">
    <property type="entry name" value="HTH_ParB/Spo0J"/>
</dbReference>
<dbReference type="GO" id="GO:0045881">
    <property type="term" value="P:positive regulation of sporulation resulting in formation of a cellular spore"/>
    <property type="evidence" value="ECO:0007669"/>
    <property type="project" value="TreeGrafter"/>
</dbReference>
<evidence type="ECO:0000259" key="5">
    <source>
        <dbReference type="SMART" id="SM00470"/>
    </source>
</evidence>
<feature type="domain" description="ParB-like N-terminal" evidence="5">
    <location>
        <begin position="25"/>
        <end position="115"/>
    </location>
</feature>
<sequence length="283" mass="32283">MAKRLGKGLDALFPALDIEENEQVIEADCSDIRPNPYQPRKEFDQKALEELAESIKAHGVIQPLIVRKGSVKGYELVAGERRLRATELAGLNKVPIVVREFTNEQIMEIALIENLQRENLNAIEVAVAYDKLMKHFSLTQEELAKKVGKSRPHVANFLRLIQLPKEIQDFVSRGTISMGHARALLSVEDDQLKIDIAKETIKKDLSVRQVEELVKTAFEPVAREIKEKPKKDVFIVQFEERLRDCFGTSVQIKMAKGKGKGKIEIDFFTNEDLERIMEIIHRD</sequence>
<dbReference type="GO" id="GO:0003677">
    <property type="term" value="F:DNA binding"/>
    <property type="evidence" value="ECO:0007669"/>
    <property type="project" value="UniProtKB-KW"/>
</dbReference>
<reference evidence="6 7" key="1">
    <citation type="submission" date="2016-08" db="EMBL/GenBank/DDBJ databases">
        <title>Novel Firmicute Genomes.</title>
        <authorList>
            <person name="Poppleton D.I."/>
            <person name="Gribaldo S."/>
        </authorList>
    </citation>
    <scope>NUCLEOTIDE SEQUENCE [LARGE SCALE GENOMIC DNA]</scope>
    <source>
        <strain evidence="6 7">RAOx-1</strain>
    </source>
</reference>
<dbReference type="FunFam" id="1.10.10.2830:FF:000001">
    <property type="entry name" value="Chromosome partitioning protein ParB"/>
    <property type="match status" value="1"/>
</dbReference>
<dbReference type="PANTHER" id="PTHR33375">
    <property type="entry name" value="CHROMOSOME-PARTITIONING PROTEIN PARB-RELATED"/>
    <property type="match status" value="1"/>
</dbReference>
<evidence type="ECO:0000313" key="6">
    <source>
        <dbReference type="EMBL" id="RKD22881.1"/>
    </source>
</evidence>
<evidence type="ECO:0000313" key="7">
    <source>
        <dbReference type="Proteomes" id="UP000284219"/>
    </source>
</evidence>
<dbReference type="SUPFAM" id="SSF110849">
    <property type="entry name" value="ParB/Sulfiredoxin"/>
    <property type="match status" value="1"/>
</dbReference>
<dbReference type="Pfam" id="PF23552">
    <property type="entry name" value="ParB_C"/>
    <property type="match status" value="1"/>
</dbReference>
<dbReference type="SUPFAM" id="SSF109709">
    <property type="entry name" value="KorB DNA-binding domain-like"/>
    <property type="match status" value="1"/>
</dbReference>
<evidence type="ECO:0000256" key="2">
    <source>
        <dbReference type="ARBA" id="ARBA00006295"/>
    </source>
</evidence>
<dbReference type="Pfam" id="PF02195">
    <property type="entry name" value="ParB_N"/>
    <property type="match status" value="1"/>
</dbReference>
<organism evidence="6 7">
    <name type="scientific">Ammoniphilus oxalaticus</name>
    <dbReference type="NCBI Taxonomy" id="66863"/>
    <lineage>
        <taxon>Bacteria</taxon>
        <taxon>Bacillati</taxon>
        <taxon>Bacillota</taxon>
        <taxon>Bacilli</taxon>
        <taxon>Bacillales</taxon>
        <taxon>Paenibacillaceae</taxon>
        <taxon>Aneurinibacillus group</taxon>
        <taxon>Ammoniphilus</taxon>
    </lineage>
</organism>
<comment type="similarity">
    <text evidence="2">Belongs to the ParB family.</text>
</comment>
<dbReference type="CDD" id="cd16393">
    <property type="entry name" value="SPO0J_N"/>
    <property type="match status" value="1"/>
</dbReference>
<dbReference type="AlphaFoldDB" id="A0A419SGG0"/>
<dbReference type="InterPro" id="IPR057240">
    <property type="entry name" value="ParB_dimer_C"/>
</dbReference>